<proteinExistence type="predicted"/>
<feature type="domain" description="PNPLA" evidence="5">
    <location>
        <begin position="1"/>
        <end position="196"/>
    </location>
</feature>
<evidence type="ECO:0000259" key="5">
    <source>
        <dbReference type="PROSITE" id="PS51635"/>
    </source>
</evidence>
<feature type="short sequence motif" description="GXSXG" evidence="4">
    <location>
        <begin position="42"/>
        <end position="46"/>
    </location>
</feature>
<feature type="short sequence motif" description="DGA/G" evidence="4">
    <location>
        <begin position="183"/>
        <end position="185"/>
    </location>
</feature>
<feature type="active site" description="Proton acceptor" evidence="4">
    <location>
        <position position="183"/>
    </location>
</feature>
<gene>
    <name evidence="6" type="ORF">SISSUDRAFT_981383</name>
</gene>
<keyword evidence="3 4" id="KW-0443">Lipid metabolism</keyword>
<dbReference type="Gene3D" id="3.40.1090.10">
    <property type="entry name" value="Cytosolic phospholipase A2 catalytic domain"/>
    <property type="match status" value="1"/>
</dbReference>
<dbReference type="GO" id="GO:0016020">
    <property type="term" value="C:membrane"/>
    <property type="evidence" value="ECO:0007669"/>
    <property type="project" value="TreeGrafter"/>
</dbReference>
<dbReference type="EMBL" id="KV428019">
    <property type="protein sequence ID" value="KZT41717.1"/>
    <property type="molecule type" value="Genomic_DNA"/>
</dbReference>
<feature type="short sequence motif" description="GXGXXG" evidence="4">
    <location>
        <begin position="2"/>
        <end position="7"/>
    </location>
</feature>
<feature type="non-terminal residue" evidence="6">
    <location>
        <position position="1"/>
    </location>
</feature>
<protein>
    <submittedName>
        <fullName evidence="6">FabD/lysophospholipase-like protein</fullName>
    </submittedName>
</protein>
<dbReference type="OrthoDB" id="630895at2759"/>
<organism evidence="6 7">
    <name type="scientific">Sistotremastrum suecicum HHB10207 ss-3</name>
    <dbReference type="NCBI Taxonomy" id="1314776"/>
    <lineage>
        <taxon>Eukaryota</taxon>
        <taxon>Fungi</taxon>
        <taxon>Dikarya</taxon>
        <taxon>Basidiomycota</taxon>
        <taxon>Agaricomycotina</taxon>
        <taxon>Agaricomycetes</taxon>
        <taxon>Sistotremastrales</taxon>
        <taxon>Sistotremastraceae</taxon>
        <taxon>Sistotremastrum</taxon>
    </lineage>
</organism>
<dbReference type="STRING" id="1314776.A0A166GIY2"/>
<dbReference type="PANTHER" id="PTHR24185">
    <property type="entry name" value="CALCIUM-INDEPENDENT PHOSPHOLIPASE A2-GAMMA"/>
    <property type="match status" value="1"/>
</dbReference>
<dbReference type="CDD" id="cd07216">
    <property type="entry name" value="Pat17_PNPLA8_PNPLA9_like3"/>
    <property type="match status" value="1"/>
</dbReference>
<dbReference type="GO" id="GO:0016042">
    <property type="term" value="P:lipid catabolic process"/>
    <property type="evidence" value="ECO:0007669"/>
    <property type="project" value="UniProtKB-UniRule"/>
</dbReference>
<keyword evidence="2 4" id="KW-0442">Lipid degradation</keyword>
<evidence type="ECO:0000256" key="4">
    <source>
        <dbReference type="PROSITE-ProRule" id="PRU01161"/>
    </source>
</evidence>
<dbReference type="GO" id="GO:0046486">
    <property type="term" value="P:glycerolipid metabolic process"/>
    <property type="evidence" value="ECO:0007669"/>
    <property type="project" value="UniProtKB-ARBA"/>
</dbReference>
<dbReference type="InterPro" id="IPR002641">
    <property type="entry name" value="PNPLA_dom"/>
</dbReference>
<name>A0A166GIY2_9AGAM</name>
<evidence type="ECO:0000313" key="6">
    <source>
        <dbReference type="EMBL" id="KZT41717.1"/>
    </source>
</evidence>
<sequence length="328" mass="36420">DGGGIRGLSELLILNEIMHRIQAEEGLLNTPLPCEYFDLIGGTSTGGLIALLLGRLAMSVQEAITVYGKFAEDVFSDVKHFGEGKFRAHTLEKIVKDVVKKKTGDSDEKMIGDVKMGTRTFVCTMAALNMNAAIPRLFRTYKARKNPSYNCTIWEAARATSAAPTFFKHIVIGEPGTQEPYIDGGMGRNNPTAQLLQEAAIEFPGQEIGCIVSIGTGKGETIRIPKPSLFQRVLPLDIVTAMRGMATDSERTAEEVARRFEGMPEKYFRFNVEQGMQDVGLSHWERLDEVTAHTRQYLQLAEPDSKLSSAIAVMRQRPRLPHQVEDFR</sequence>
<dbReference type="Proteomes" id="UP000076798">
    <property type="component" value="Unassembled WGS sequence"/>
</dbReference>
<dbReference type="AlphaFoldDB" id="A0A166GIY2"/>
<dbReference type="InterPro" id="IPR016035">
    <property type="entry name" value="Acyl_Trfase/lysoPLipase"/>
</dbReference>
<evidence type="ECO:0000256" key="2">
    <source>
        <dbReference type="ARBA" id="ARBA00022963"/>
    </source>
</evidence>
<evidence type="ECO:0000256" key="1">
    <source>
        <dbReference type="ARBA" id="ARBA00022801"/>
    </source>
</evidence>
<reference evidence="6 7" key="1">
    <citation type="journal article" date="2016" name="Mol. Biol. Evol.">
        <title>Comparative Genomics of Early-Diverging Mushroom-Forming Fungi Provides Insights into the Origins of Lignocellulose Decay Capabilities.</title>
        <authorList>
            <person name="Nagy L.G."/>
            <person name="Riley R."/>
            <person name="Tritt A."/>
            <person name="Adam C."/>
            <person name="Daum C."/>
            <person name="Floudas D."/>
            <person name="Sun H."/>
            <person name="Yadav J.S."/>
            <person name="Pangilinan J."/>
            <person name="Larsson K.H."/>
            <person name="Matsuura K."/>
            <person name="Barry K."/>
            <person name="Labutti K."/>
            <person name="Kuo R."/>
            <person name="Ohm R.A."/>
            <person name="Bhattacharya S.S."/>
            <person name="Shirouzu T."/>
            <person name="Yoshinaga Y."/>
            <person name="Martin F.M."/>
            <person name="Grigoriev I.V."/>
            <person name="Hibbett D.S."/>
        </authorList>
    </citation>
    <scope>NUCLEOTIDE SEQUENCE [LARGE SCALE GENOMIC DNA]</scope>
    <source>
        <strain evidence="6 7">HHB10207 ss-3</strain>
    </source>
</reference>
<evidence type="ECO:0000313" key="7">
    <source>
        <dbReference type="Proteomes" id="UP000076798"/>
    </source>
</evidence>
<dbReference type="GO" id="GO:0019369">
    <property type="term" value="P:arachidonate metabolic process"/>
    <property type="evidence" value="ECO:0007669"/>
    <property type="project" value="TreeGrafter"/>
</dbReference>
<dbReference type="PANTHER" id="PTHR24185:SF1">
    <property type="entry name" value="CALCIUM-INDEPENDENT PHOSPHOLIPASE A2-GAMMA"/>
    <property type="match status" value="1"/>
</dbReference>
<dbReference type="PROSITE" id="PS51635">
    <property type="entry name" value="PNPLA"/>
    <property type="match status" value="1"/>
</dbReference>
<evidence type="ECO:0000256" key="3">
    <source>
        <dbReference type="ARBA" id="ARBA00023098"/>
    </source>
</evidence>
<dbReference type="Pfam" id="PF01734">
    <property type="entry name" value="Patatin"/>
    <property type="match status" value="1"/>
</dbReference>
<dbReference type="SUPFAM" id="SSF52151">
    <property type="entry name" value="FabD/lysophospholipase-like"/>
    <property type="match status" value="1"/>
</dbReference>
<accession>A0A166GIY2</accession>
<feature type="active site" description="Nucleophile" evidence="4">
    <location>
        <position position="44"/>
    </location>
</feature>
<keyword evidence="7" id="KW-1185">Reference proteome</keyword>
<dbReference type="GO" id="GO:0047499">
    <property type="term" value="F:calcium-independent phospholipase A2 activity"/>
    <property type="evidence" value="ECO:0007669"/>
    <property type="project" value="TreeGrafter"/>
</dbReference>
<keyword evidence="1 4" id="KW-0378">Hydrolase</keyword>